<organism evidence="6 7">
    <name type="scientific">Candidatus Enterococcus avicola</name>
    <dbReference type="NCBI Taxonomy" id="2838561"/>
    <lineage>
        <taxon>Bacteria</taxon>
        <taxon>Bacillati</taxon>
        <taxon>Bacillota</taxon>
        <taxon>Bacilli</taxon>
        <taxon>Lactobacillales</taxon>
        <taxon>Enterococcaceae</taxon>
        <taxon>Enterococcus</taxon>
    </lineage>
</organism>
<dbReference type="GO" id="GO:0005737">
    <property type="term" value="C:cytoplasm"/>
    <property type="evidence" value="ECO:0007669"/>
    <property type="project" value="UniProtKB-SubCell"/>
</dbReference>
<proteinExistence type="inferred from homology"/>
<dbReference type="PANTHER" id="PTHR23135:SF4">
    <property type="entry name" value="UDP-N-ACETYLMURAMOYL-L-ALANYL-D-GLUTAMATE--2,6-DIAMINOPIMELATE LIGASE MURE HOMOLOG, CHLOROPLASTIC"/>
    <property type="match status" value="1"/>
</dbReference>
<dbReference type="SUPFAM" id="SSF53244">
    <property type="entry name" value="MurD-like peptide ligases, peptide-binding domain"/>
    <property type="match status" value="1"/>
</dbReference>
<dbReference type="GO" id="GO:0005524">
    <property type="term" value="F:ATP binding"/>
    <property type="evidence" value="ECO:0007669"/>
    <property type="project" value="InterPro"/>
</dbReference>
<evidence type="ECO:0000313" key="6">
    <source>
        <dbReference type="EMBL" id="HIZ54449.1"/>
    </source>
</evidence>
<dbReference type="SUPFAM" id="SSF53623">
    <property type="entry name" value="MurD-like peptide ligases, catalytic domain"/>
    <property type="match status" value="1"/>
</dbReference>
<dbReference type="InterPro" id="IPR036615">
    <property type="entry name" value="Mur_ligase_C_dom_sf"/>
</dbReference>
<evidence type="ECO:0000256" key="2">
    <source>
        <dbReference type="ARBA" id="ARBA00005898"/>
    </source>
</evidence>
<dbReference type="GO" id="GO:0071555">
    <property type="term" value="P:cell wall organization"/>
    <property type="evidence" value="ECO:0007669"/>
    <property type="project" value="UniProtKB-KW"/>
</dbReference>
<keyword evidence="3" id="KW-0132">Cell division</keyword>
<feature type="domain" description="Mur ligase central" evidence="5">
    <location>
        <begin position="115"/>
        <end position="318"/>
    </location>
</feature>
<keyword evidence="3" id="KW-0133">Cell shape</keyword>
<dbReference type="Gene3D" id="3.40.1190.10">
    <property type="entry name" value="Mur-like, catalytic domain"/>
    <property type="match status" value="1"/>
</dbReference>
<dbReference type="GO" id="GO:0008360">
    <property type="term" value="P:regulation of cell shape"/>
    <property type="evidence" value="ECO:0007669"/>
    <property type="project" value="UniProtKB-KW"/>
</dbReference>
<comment type="subcellular location">
    <subcellularLocation>
        <location evidence="3">Cytoplasm</location>
    </subcellularLocation>
</comment>
<accession>A0A9D2JJ69</accession>
<gene>
    <name evidence="6" type="primary">murE</name>
    <name evidence="6" type="ORF">IAA20_10975</name>
</gene>
<dbReference type="Gene3D" id="3.90.190.20">
    <property type="entry name" value="Mur ligase, C-terminal domain"/>
    <property type="match status" value="1"/>
</dbReference>
<dbReference type="PANTHER" id="PTHR23135">
    <property type="entry name" value="MUR LIGASE FAMILY MEMBER"/>
    <property type="match status" value="1"/>
</dbReference>
<name>A0A9D2JJ69_9ENTE</name>
<dbReference type="AlphaFoldDB" id="A0A9D2JJ69"/>
<dbReference type="NCBIfam" id="TIGR01085">
    <property type="entry name" value="murE"/>
    <property type="match status" value="1"/>
</dbReference>
<dbReference type="Gene3D" id="3.40.1390.10">
    <property type="entry name" value="MurE/MurF, N-terminal domain"/>
    <property type="match status" value="1"/>
</dbReference>
<dbReference type="GO" id="GO:0016881">
    <property type="term" value="F:acid-amino acid ligase activity"/>
    <property type="evidence" value="ECO:0007669"/>
    <property type="project" value="InterPro"/>
</dbReference>
<dbReference type="Proteomes" id="UP000824063">
    <property type="component" value="Unassembled WGS sequence"/>
</dbReference>
<comment type="caution">
    <text evidence="6">The sequence shown here is derived from an EMBL/GenBank/DDBJ whole genome shotgun (WGS) entry which is preliminary data.</text>
</comment>
<reference evidence="6" key="1">
    <citation type="journal article" date="2021" name="PeerJ">
        <title>Extensive microbial diversity within the chicken gut microbiome revealed by metagenomics and culture.</title>
        <authorList>
            <person name="Gilroy R."/>
            <person name="Ravi A."/>
            <person name="Getino M."/>
            <person name="Pursley I."/>
            <person name="Horton D.L."/>
            <person name="Alikhan N.F."/>
            <person name="Baker D."/>
            <person name="Gharbi K."/>
            <person name="Hall N."/>
            <person name="Watson M."/>
            <person name="Adriaenssens E.M."/>
            <person name="Foster-Nyarko E."/>
            <person name="Jarju S."/>
            <person name="Secka A."/>
            <person name="Antonio M."/>
            <person name="Oren A."/>
            <person name="Chaudhuri R.R."/>
            <person name="La Ragione R."/>
            <person name="Hildebrand F."/>
            <person name="Pallen M.J."/>
        </authorList>
    </citation>
    <scope>NUCLEOTIDE SEQUENCE</scope>
    <source>
        <strain evidence="6">CHK172-16539</strain>
    </source>
</reference>
<dbReference type="Pfam" id="PF02875">
    <property type="entry name" value="Mur_ligase_C"/>
    <property type="match status" value="1"/>
</dbReference>
<dbReference type="InterPro" id="IPR004101">
    <property type="entry name" value="Mur_ligase_C"/>
</dbReference>
<evidence type="ECO:0000313" key="7">
    <source>
        <dbReference type="Proteomes" id="UP000824063"/>
    </source>
</evidence>
<sequence length="498" mass="55239">MYTITIDNIYQLLTEHDLLITPKKRENDIDQVPFDALSYNSRELPGNCLFFCKGINFKKEWLIDVLDAGVTTYLTEVSYGFPENEILVRDIREAMALIAQAFYQNPQDKLIKIGITGTKGKTSAAYFIHALLKDAFGPKIALFSSEETTTDGQTYQASVLTTPEALVLYKQMAQAVDAGVSHLVMEVSSQAYKTKRVFGITFEVGVFLNISPDHISPIEHPTFEDYFACKQQLLLNSQQVVLNNQSDRFDELAALCQEHEIPAVTYGSQTADYPVIHGPELREFRLAAKEDFLQLNGDYHLAMFGDFNHGNAAAALIATALVDTSKDALKHSLLQTTIPGRMNFFELKNGAYAFVDFAHNYLSLSALGTFAQDLRPEGRVILVTGSAGGKALSRRKDMGQVISETYDVVVLTEDDPDFEDPASIADEIQSHITNQEVEVLRELDRSKAISLALSLATPSDIVIVAGKGTEAGMKVKGQSIDYLGDVYYTQHWIDNQKA</sequence>
<evidence type="ECO:0000259" key="5">
    <source>
        <dbReference type="Pfam" id="PF08245"/>
    </source>
</evidence>
<evidence type="ECO:0000259" key="4">
    <source>
        <dbReference type="Pfam" id="PF02875"/>
    </source>
</evidence>
<keyword evidence="3" id="KW-0573">Peptidoglycan synthesis</keyword>
<dbReference type="EMBL" id="DXBN01000254">
    <property type="protein sequence ID" value="HIZ54449.1"/>
    <property type="molecule type" value="Genomic_DNA"/>
</dbReference>
<dbReference type="InterPro" id="IPR036565">
    <property type="entry name" value="Mur-like_cat_sf"/>
</dbReference>
<evidence type="ECO:0000256" key="1">
    <source>
        <dbReference type="ARBA" id="ARBA00004752"/>
    </source>
</evidence>
<dbReference type="GO" id="GO:0009252">
    <property type="term" value="P:peptidoglycan biosynthetic process"/>
    <property type="evidence" value="ECO:0007669"/>
    <property type="project" value="UniProtKB-KW"/>
</dbReference>
<keyword evidence="3" id="KW-0131">Cell cycle</keyword>
<dbReference type="InterPro" id="IPR013221">
    <property type="entry name" value="Mur_ligase_cen"/>
</dbReference>
<evidence type="ECO:0000256" key="3">
    <source>
        <dbReference type="RuleBase" id="RU004135"/>
    </source>
</evidence>
<dbReference type="GO" id="GO:0051301">
    <property type="term" value="P:cell division"/>
    <property type="evidence" value="ECO:0007669"/>
    <property type="project" value="UniProtKB-KW"/>
</dbReference>
<protein>
    <submittedName>
        <fullName evidence="6">UDP-N-acetylmuramyl-tripeptide synthetase</fullName>
    </submittedName>
</protein>
<dbReference type="Pfam" id="PF08245">
    <property type="entry name" value="Mur_ligase_M"/>
    <property type="match status" value="1"/>
</dbReference>
<reference evidence="6" key="2">
    <citation type="submission" date="2021-04" db="EMBL/GenBank/DDBJ databases">
        <authorList>
            <person name="Gilroy R."/>
        </authorList>
    </citation>
    <scope>NUCLEOTIDE SEQUENCE</scope>
    <source>
        <strain evidence="6">CHK172-16539</strain>
    </source>
</reference>
<keyword evidence="3" id="KW-0961">Cell wall biogenesis/degradation</keyword>
<dbReference type="InterPro" id="IPR005761">
    <property type="entry name" value="UDP-N-AcMur-Glu-dNH2Pim_ligase"/>
</dbReference>
<comment type="similarity">
    <text evidence="2">Belongs to the MurCDEF family. MurE subfamily.</text>
</comment>
<feature type="domain" description="Mur ligase C-terminal" evidence="4">
    <location>
        <begin position="340"/>
        <end position="468"/>
    </location>
</feature>
<comment type="pathway">
    <text evidence="1 3">Cell wall biogenesis; peptidoglycan biosynthesis.</text>
</comment>